<reference evidence="5" key="3">
    <citation type="submission" date="2017-10" db="EMBL/GenBank/DDBJ databases">
        <authorList>
            <person name="Frank J."/>
        </authorList>
    </citation>
    <scope>NUCLEOTIDE SEQUENCE [LARGE SCALE GENOMIC DNA]</scope>
</reference>
<evidence type="ECO:0000313" key="2">
    <source>
        <dbReference type="EMBL" id="CAJ74198.1"/>
    </source>
</evidence>
<dbReference type="KEGG" id="kst:KSMBR1_0706"/>
<feature type="transmembrane region" description="Helical" evidence="1">
    <location>
        <begin position="178"/>
        <end position="199"/>
    </location>
</feature>
<organism evidence="2">
    <name type="scientific">Kuenenia stuttgartiensis</name>
    <dbReference type="NCBI Taxonomy" id="174633"/>
    <lineage>
        <taxon>Bacteria</taxon>
        <taxon>Pseudomonadati</taxon>
        <taxon>Planctomycetota</taxon>
        <taxon>Candidatus Brocadiia</taxon>
        <taxon>Candidatus Brocadiales</taxon>
        <taxon>Candidatus Brocadiaceae</taxon>
        <taxon>Candidatus Kuenenia</taxon>
    </lineage>
</organism>
<reference evidence="4" key="4">
    <citation type="submission" date="2017-10" db="EMBL/GenBank/DDBJ databases">
        <authorList>
            <person name="Banno H."/>
            <person name="Chua N.-H."/>
        </authorList>
    </citation>
    <scope>NUCLEOTIDE SEQUENCE [LARGE SCALE GENOMIC DNA]</scope>
    <source>
        <strain evidence="4">Kuenenia_mbr1_ru-nijmegen</strain>
    </source>
</reference>
<accession>Q1Q2F1</accession>
<dbReference type="Proteomes" id="UP000221734">
    <property type="component" value="Chromosome Kuenenia_stuttgartiensis_MBR1"/>
</dbReference>
<proteinExistence type="predicted"/>
<evidence type="ECO:0000313" key="4">
    <source>
        <dbReference type="EMBL" id="SOH03217.1"/>
    </source>
</evidence>
<dbReference type="EMBL" id="CP049055">
    <property type="protein sequence ID" value="QII11293.1"/>
    <property type="molecule type" value="Genomic_DNA"/>
</dbReference>
<evidence type="ECO:0000313" key="3">
    <source>
        <dbReference type="EMBL" id="QII11293.1"/>
    </source>
</evidence>
<evidence type="ECO:0000313" key="5">
    <source>
        <dbReference type="Proteomes" id="UP000221734"/>
    </source>
</evidence>
<dbReference type="EMBL" id="CT573071">
    <property type="protein sequence ID" value="CAJ74198.1"/>
    <property type="molecule type" value="Genomic_DNA"/>
</dbReference>
<dbReference type="RefSeq" id="WP_099324084.1">
    <property type="nucleotide sequence ID" value="NZ_LT934425.1"/>
</dbReference>
<sequence>MPNIKRFMPLYRLFIVLMAAVYTLLSWSAIQASESGDLNNVPIEVAASVEKSDVTIGDKINVIIQAKSPVGVNVTIPDPGDRIGEFFVKDAGETKEAVGGKEGDRIVERRYILRSYKTGLQIIPPIKIKYHAEGYGEGEVATNELEINIKGMIKEGEEITDIRDIAPPLGIDTNYARLLQWIFAGVAAIALFMLAYRILKKQKGGKRVQTRVAAKKLPHETAYELLEILLKEDLVGKGLVKEYYYRITNILRHYIEDRFGLSAPERTTEEFLVEMAYTNKLNTAHKKYIQEFLEKCDCVKYAKYGPSLLESQETYHLARRLVDETKSEGEGKKEEAVIVDAK</sequence>
<keyword evidence="1" id="KW-0812">Transmembrane</keyword>
<dbReference type="OrthoDB" id="260093at2"/>
<keyword evidence="5" id="KW-1185">Reference proteome</keyword>
<protein>
    <submittedName>
        <fullName evidence="2">Uncharacterized protein</fullName>
    </submittedName>
</protein>
<keyword evidence="1" id="KW-1133">Transmembrane helix</keyword>
<name>Q1Q2F1_KUEST</name>
<dbReference type="AlphaFoldDB" id="Q1Q2F1"/>
<dbReference type="Proteomes" id="UP000501926">
    <property type="component" value="Chromosome"/>
</dbReference>
<keyword evidence="1" id="KW-0472">Membrane</keyword>
<reference evidence="2" key="2">
    <citation type="submission" date="2006-01" db="EMBL/GenBank/DDBJ databases">
        <authorList>
            <person name="Genoscope"/>
        </authorList>
    </citation>
    <scope>NUCLEOTIDE SEQUENCE</scope>
</reference>
<reference evidence="3 6" key="5">
    <citation type="submission" date="2020-02" db="EMBL/GenBank/DDBJ databases">
        <title>Newly sequenced genome of strain CSTR1 showed variability in Candidatus Kuenenia stuttgartiensis genomes.</title>
        <authorList>
            <person name="Ding C."/>
            <person name="Adrian L."/>
        </authorList>
    </citation>
    <scope>NUCLEOTIDE SEQUENCE [LARGE SCALE GENOMIC DNA]</scope>
    <source>
        <strain evidence="3 6">CSTR1</strain>
    </source>
</reference>
<gene>
    <name evidence="3" type="ORF">KsCSTR_19140</name>
    <name evidence="4" type="ORF">KSMBR1_0706</name>
    <name evidence="2" type="ORF">kuste3436</name>
</gene>
<evidence type="ECO:0000313" key="6">
    <source>
        <dbReference type="Proteomes" id="UP000501926"/>
    </source>
</evidence>
<dbReference type="EMBL" id="LT934425">
    <property type="protein sequence ID" value="SOH03217.1"/>
    <property type="molecule type" value="Genomic_DNA"/>
</dbReference>
<evidence type="ECO:0000256" key="1">
    <source>
        <dbReference type="SAM" id="Phobius"/>
    </source>
</evidence>
<reference evidence="2" key="1">
    <citation type="journal article" date="2006" name="Nature">
        <title>Deciphering the evolution and metabolism of an anammox bacterium from a community genome.</title>
        <authorList>
            <person name="Strous M."/>
            <person name="Pelletier E."/>
            <person name="Mangenot S."/>
            <person name="Rattei T."/>
            <person name="Lehner A."/>
            <person name="Taylor M.W."/>
            <person name="Horn M."/>
            <person name="Daims H."/>
            <person name="Bartol-Mavel D."/>
            <person name="Wincker P."/>
            <person name="Barbe V."/>
            <person name="Fonknechten N."/>
            <person name="Vallenet D."/>
            <person name="Segurens B."/>
            <person name="Schenowitz-Truong C."/>
            <person name="Medigue C."/>
            <person name="Collingro A."/>
            <person name="Snel B."/>
            <person name="Dutilh B.E."/>
            <person name="OpDenCamp H.J.M."/>
            <person name="vanDerDrift C."/>
            <person name="Cirpus I."/>
            <person name="vanDePas-Schoonen K.T."/>
            <person name="Harhangi H.R."/>
            <person name="vanNiftrik L."/>
            <person name="Schmid M."/>
            <person name="Keltjens J."/>
            <person name="vanDeVossenberg J."/>
            <person name="Kartal B."/>
            <person name="Meier H."/>
            <person name="Frishman D."/>
            <person name="Huynen M.A."/>
            <person name="Mewes H."/>
            <person name="Weissenbach J."/>
            <person name="Jetten M.S.M."/>
            <person name="Wagner M."/>
            <person name="LePaslier D."/>
        </authorList>
    </citation>
    <scope>NUCLEOTIDE SEQUENCE</scope>
</reference>